<dbReference type="PANTHER" id="PTHR47696">
    <property type="entry name" value="THAP DOMAIN-CONTAINING PROTEIN 2"/>
    <property type="match status" value="1"/>
</dbReference>
<dbReference type="SUPFAM" id="SSF57716">
    <property type="entry name" value="Glucocorticoid receptor-like (DNA-binding domain)"/>
    <property type="match status" value="1"/>
</dbReference>
<dbReference type="AlphaFoldDB" id="A0A7F5R7V0"/>
<organism evidence="7 8">
    <name type="scientific">Agrilus planipennis</name>
    <name type="common">Emerald ash borer</name>
    <name type="synonym">Agrilus marcopoli</name>
    <dbReference type="NCBI Taxonomy" id="224129"/>
    <lineage>
        <taxon>Eukaryota</taxon>
        <taxon>Metazoa</taxon>
        <taxon>Ecdysozoa</taxon>
        <taxon>Arthropoda</taxon>
        <taxon>Hexapoda</taxon>
        <taxon>Insecta</taxon>
        <taxon>Pterygota</taxon>
        <taxon>Neoptera</taxon>
        <taxon>Endopterygota</taxon>
        <taxon>Coleoptera</taxon>
        <taxon>Polyphaga</taxon>
        <taxon>Elateriformia</taxon>
        <taxon>Buprestoidea</taxon>
        <taxon>Buprestidae</taxon>
        <taxon>Agrilinae</taxon>
        <taxon>Agrilus</taxon>
    </lineage>
</organism>
<evidence type="ECO:0000256" key="4">
    <source>
        <dbReference type="ARBA" id="ARBA00023125"/>
    </source>
</evidence>
<keyword evidence="3" id="KW-0862">Zinc</keyword>
<proteinExistence type="predicted"/>
<dbReference type="PROSITE" id="PS50950">
    <property type="entry name" value="ZF_THAP"/>
    <property type="match status" value="1"/>
</dbReference>
<keyword evidence="2 5" id="KW-0863">Zinc-finger</keyword>
<dbReference type="SMART" id="SM00692">
    <property type="entry name" value="DM3"/>
    <property type="match status" value="1"/>
</dbReference>
<evidence type="ECO:0000256" key="5">
    <source>
        <dbReference type="PROSITE-ProRule" id="PRU00309"/>
    </source>
</evidence>
<keyword evidence="4 5" id="KW-0238">DNA-binding</keyword>
<protein>
    <submittedName>
        <fullName evidence="8">Uncharacterized protein LOC112904941</fullName>
    </submittedName>
</protein>
<feature type="domain" description="THAP-type" evidence="6">
    <location>
        <begin position="1"/>
        <end position="89"/>
    </location>
</feature>
<dbReference type="Pfam" id="PF12017">
    <property type="entry name" value="Tnp_P_element"/>
    <property type="match status" value="1"/>
</dbReference>
<evidence type="ECO:0000256" key="1">
    <source>
        <dbReference type="ARBA" id="ARBA00022723"/>
    </source>
</evidence>
<dbReference type="Proteomes" id="UP000192223">
    <property type="component" value="Unplaced"/>
</dbReference>
<evidence type="ECO:0000313" key="7">
    <source>
        <dbReference type="Proteomes" id="UP000192223"/>
    </source>
</evidence>
<dbReference type="GO" id="GO:0003677">
    <property type="term" value="F:DNA binding"/>
    <property type="evidence" value="ECO:0007669"/>
    <property type="project" value="UniProtKB-UniRule"/>
</dbReference>
<dbReference type="PANTHER" id="PTHR47696:SF1">
    <property type="entry name" value="THAP DOMAIN-CONTAINING PROTEIN 2"/>
    <property type="match status" value="1"/>
</dbReference>
<dbReference type="GeneID" id="112904941"/>
<gene>
    <name evidence="8" type="primary">LOC112904941</name>
</gene>
<dbReference type="InterPro" id="IPR048365">
    <property type="entry name" value="TNP-like_RNaseH_N"/>
</dbReference>
<evidence type="ECO:0000313" key="8">
    <source>
        <dbReference type="RefSeq" id="XP_025832034.1"/>
    </source>
</evidence>
<keyword evidence="7" id="KW-1185">Reference proteome</keyword>
<dbReference type="Pfam" id="PF21787">
    <property type="entry name" value="TNP-like_RNaseH_N"/>
    <property type="match status" value="1"/>
</dbReference>
<dbReference type="InterPro" id="IPR021896">
    <property type="entry name" value="THAP9-like_HTH"/>
</dbReference>
<evidence type="ECO:0000256" key="3">
    <source>
        <dbReference type="ARBA" id="ARBA00022833"/>
    </source>
</evidence>
<evidence type="ECO:0000256" key="2">
    <source>
        <dbReference type="ARBA" id="ARBA00022771"/>
    </source>
</evidence>
<dbReference type="InterPro" id="IPR026521">
    <property type="entry name" value="THAP2"/>
</dbReference>
<dbReference type="InterPro" id="IPR006612">
    <property type="entry name" value="THAP_Znf"/>
</dbReference>
<accession>A0A7F5R7V0</accession>
<dbReference type="Pfam" id="PF05485">
    <property type="entry name" value="THAP"/>
    <property type="match status" value="1"/>
</dbReference>
<dbReference type="RefSeq" id="XP_025832034.1">
    <property type="nucleotide sequence ID" value="XM_025976249.1"/>
</dbReference>
<sequence length="497" mass="56447">MPSTNICAFLKCKNTSTRMPHLSFHRFPKNESLATEWILRSGNDKLFDLGPKQLHEKRLCAEHFDESCFSGDPNGRKRRLLSNALPIFFLHDSNDSINNQIHATNCMSISPSCELHDINTYNTPISSGSSINDLSPPVYSHTTNSRTNNNYRSNYLLKKKINILQKKLDNARKVIKNMKRAKTAKKSRTVTVKTVLEDAAKFLNKNQLLILKMQLVRVLKKKTEWTPSEQRFATSLYYISPKAYNFLRDEKNITLPCVGSIRQWINNLEMMTGFNDRLFSIIRDKAKGMSPDECDAVLTWDEMSIKEHLEFNSKIDFIEGLEDLGELGRKNKNGKYALVFMIRGLKFPWKLPIAYFISRQNITGSTLANLIKLSVKKCFEVGIRIRSTVCDQKRVEAWGIRGGGEPSEYVVGFAWPGTDARRIAANEIADSGREGKPDPHVSALKRFKAVRKDAALDGNDVGANTPDYCVKHTDFRMLGDGAVSEERLECDECIHPV</sequence>
<dbReference type="InParanoid" id="A0A7F5R7V0"/>
<keyword evidence="1" id="KW-0479">Metal-binding</keyword>
<dbReference type="KEGG" id="apln:112904941"/>
<dbReference type="SMART" id="SM00980">
    <property type="entry name" value="THAP"/>
    <property type="match status" value="1"/>
</dbReference>
<evidence type="ECO:0000259" key="6">
    <source>
        <dbReference type="PROSITE" id="PS50950"/>
    </source>
</evidence>
<reference evidence="8" key="1">
    <citation type="submission" date="2025-08" db="UniProtKB">
        <authorList>
            <consortium name="RefSeq"/>
        </authorList>
    </citation>
    <scope>IDENTIFICATION</scope>
    <source>
        <tissue evidence="8">Entire body</tissue>
    </source>
</reference>
<dbReference type="GO" id="GO:0008270">
    <property type="term" value="F:zinc ion binding"/>
    <property type="evidence" value="ECO:0007669"/>
    <property type="project" value="UniProtKB-KW"/>
</dbReference>
<name>A0A7F5R7V0_AGRPL</name>
<dbReference type="OrthoDB" id="7617100at2759"/>